<evidence type="ECO:0000259" key="11">
    <source>
        <dbReference type="PROSITE" id="PS50902"/>
    </source>
</evidence>
<dbReference type="Gene3D" id="1.20.990.10">
    <property type="entry name" value="NADPH-cytochrome p450 Reductase, Chain A, domain 3"/>
    <property type="match status" value="1"/>
</dbReference>
<evidence type="ECO:0000256" key="9">
    <source>
        <dbReference type="ARBA" id="ARBA00023004"/>
    </source>
</evidence>
<dbReference type="Pfam" id="PF00258">
    <property type="entry name" value="Flavodoxin_1"/>
    <property type="match status" value="1"/>
</dbReference>
<dbReference type="InterPro" id="IPR023173">
    <property type="entry name" value="NADPH_Cyt_P450_Rdtase_alpha"/>
</dbReference>
<dbReference type="PROSITE" id="PS50902">
    <property type="entry name" value="FLAVODOXIN_LIKE"/>
    <property type="match status" value="1"/>
</dbReference>
<dbReference type="Pfam" id="PF02898">
    <property type="entry name" value="NO_synthase"/>
    <property type="match status" value="1"/>
</dbReference>
<dbReference type="InterPro" id="IPR036119">
    <property type="entry name" value="NOS_N_sf"/>
</dbReference>
<feature type="compositionally biased region" description="Basic and acidic residues" evidence="10">
    <location>
        <begin position="48"/>
        <end position="57"/>
    </location>
</feature>
<dbReference type="Gene3D" id="3.90.340.10">
    <property type="entry name" value="Nitric Oxide Synthase, Chain A, domain 1"/>
    <property type="match status" value="1"/>
</dbReference>
<dbReference type="GO" id="GO:0046872">
    <property type="term" value="F:metal ion binding"/>
    <property type="evidence" value="ECO:0007669"/>
    <property type="project" value="UniProtKB-KW"/>
</dbReference>
<keyword evidence="13" id="KW-1185">Reference proteome</keyword>
<dbReference type="Gene3D" id="3.90.440.10">
    <property type="entry name" value="Nitric Oxide Synthase,Heme Domain,Chain A domain 2"/>
    <property type="match status" value="1"/>
</dbReference>
<proteinExistence type="inferred from homology"/>
<dbReference type="InterPro" id="IPR008254">
    <property type="entry name" value="Flavodoxin/NO_synth"/>
</dbReference>
<dbReference type="Gene3D" id="3.90.1230.10">
    <property type="entry name" value="Nitric Oxide Synthase, Chain A, domain 3"/>
    <property type="match status" value="1"/>
</dbReference>
<evidence type="ECO:0000256" key="6">
    <source>
        <dbReference type="ARBA" id="ARBA00022723"/>
    </source>
</evidence>
<dbReference type="Gene3D" id="3.40.50.360">
    <property type="match status" value="1"/>
</dbReference>
<evidence type="ECO:0000256" key="10">
    <source>
        <dbReference type="SAM" id="MobiDB-lite"/>
    </source>
</evidence>
<organism evidence="12 13">
    <name type="scientific">Dothistroma septosporum (strain NZE10 / CBS 128990)</name>
    <name type="common">Red band needle blight fungus</name>
    <name type="synonym">Mycosphaerella pini</name>
    <dbReference type="NCBI Taxonomy" id="675120"/>
    <lineage>
        <taxon>Eukaryota</taxon>
        <taxon>Fungi</taxon>
        <taxon>Dikarya</taxon>
        <taxon>Ascomycota</taxon>
        <taxon>Pezizomycotina</taxon>
        <taxon>Dothideomycetes</taxon>
        <taxon>Dothideomycetidae</taxon>
        <taxon>Mycosphaerellales</taxon>
        <taxon>Mycosphaerellaceae</taxon>
        <taxon>Dothistroma</taxon>
    </lineage>
</organism>
<dbReference type="Gene3D" id="3.40.50.80">
    <property type="entry name" value="Nucleotide-binding domain of ferredoxin-NADP reductase (FNR) module"/>
    <property type="match status" value="1"/>
</dbReference>
<dbReference type="AlphaFoldDB" id="N1PXR8"/>
<dbReference type="EC" id="1.14.13.39" evidence="3"/>
<feature type="compositionally biased region" description="Low complexity" evidence="10">
    <location>
        <begin position="20"/>
        <end position="34"/>
    </location>
</feature>
<protein>
    <recommendedName>
        <fullName evidence="3">nitric-oxide synthase (NADPH)</fullName>
        <ecNumber evidence="3">1.14.13.39</ecNumber>
    </recommendedName>
</protein>
<dbReference type="Gene3D" id="2.40.30.10">
    <property type="entry name" value="Translation factors"/>
    <property type="match status" value="1"/>
</dbReference>
<dbReference type="InterPro" id="IPR039261">
    <property type="entry name" value="FNR_nucleotide-bd"/>
</dbReference>
<dbReference type="STRING" id="675120.N1PXR8"/>
<gene>
    <name evidence="12" type="ORF">DOTSEDRAFT_77571</name>
</gene>
<evidence type="ECO:0000256" key="4">
    <source>
        <dbReference type="ARBA" id="ARBA00022617"/>
    </source>
</evidence>
<keyword evidence="9" id="KW-0408">Iron</keyword>
<evidence type="ECO:0000256" key="7">
    <source>
        <dbReference type="ARBA" id="ARBA00022860"/>
    </source>
</evidence>
<evidence type="ECO:0000256" key="3">
    <source>
        <dbReference type="ARBA" id="ARBA00012989"/>
    </source>
</evidence>
<comment type="similarity">
    <text evidence="2">Belongs to the NOS family.</text>
</comment>
<dbReference type="PANTHER" id="PTHR43410">
    <property type="entry name" value="NITRIC OXIDE SYNTHASE OXYGENASE"/>
    <property type="match status" value="1"/>
</dbReference>
<evidence type="ECO:0000256" key="5">
    <source>
        <dbReference type="ARBA" id="ARBA00022643"/>
    </source>
</evidence>
<dbReference type="SUPFAM" id="SSF63380">
    <property type="entry name" value="Riboflavin synthase domain-like"/>
    <property type="match status" value="1"/>
</dbReference>
<sequence length="1111" mass="122585">MTLWEHDNSKEAIGFLEWSMSGHSSSTGSDRASSIPCRSLDSSLGETNHIHGPHETDQSSIDSDVFDALSTSPRRRSPRPKVSSSTVRETHHASTRPTHAASAEAEFSCIRNSYPLLQGTGCTPQFCQAGRMIKTNEPRVGRDQPVTAVLEQATDFLRQLRNDGIIDSDETLRHRTSQVLNEILENSSDRTEVDGSDLSSANVQARMGGQWDPTLAELEHGVRLAWKHSQRCIMRSEYKTLQVCDLRHVQESKQMGSSLVEHLGRAFGGGNITPTVFVFPARKRGERGPLVWNSQILSFAGYQNNDGSILGDPANAELTAEVIALGWTPPRLRTRWDLLPIVTMAERDDPVITEIPEGLFPLVLITHPRYRLQFERLGLRWVPAPALSQLGFEIGGVQYTAAPFVGWFMDAEIGVRDLADHSRYNVLPQVITSLGWSNSEQDLERAPEHERLALLSTAQAELNYAVFHSFTAAGVKMSDTLSASSMYSTFDDEHFRDKGFRLPANPYWLAPPQGSIIPIWHRGGSPNYQPMPLICRNRQDPVKAWKRELTKTQVDEAHCIQRIAVQLTAPHPKDALADSRDDEATFAIHILYCTAASTSRKLAQELQRRLSEAVSAGARNTSSVKLTQSLNDFAPHKAGANDVVLIVASTAGHGNVPPNGNKFEHNLKATVKKMPFRYLIFGNGNSSYHATYNACAKAVEQNLLDFGAQPLSDGLFNGDTERENPPWNQFDTWVRSILSDLSLVANESDVELADPVSYKQRDSVREFRRVKLLSGGLHRPNAIRHVVLDVGAMKCEALSHVALVPINDPKSVKKALRYLGLKGSETIDSEGGITARQFLEDFIDFDQPFRNLSRASTTRLSAAKWSTLTKLPLRDALPLLTRSWNREQLPDDVFNAMPLIAPRMFSVASCPRPAEDSGANSLELLMQSRSGGRMNNFFKGASPGDVLRIKYIETDMEEFLQDASTPTICFATGSGLAPIRSLLQHRQMQQKSNSSDPAQVIAPVTLIIGFRPQDSSVIANAIEEPLAAGIVDILLLTPSNPDKIRAQNRIFEHAVRDRIEAKLKIEQASVFVCAGAAAAEGFAASLSALVGCDIQAALGSRYVQEVYKPAC</sequence>
<dbReference type="InterPro" id="IPR017938">
    <property type="entry name" value="Riboflavin_synthase-like_b-brl"/>
</dbReference>
<dbReference type="GO" id="GO:0005516">
    <property type="term" value="F:calmodulin binding"/>
    <property type="evidence" value="ECO:0007669"/>
    <property type="project" value="UniProtKB-KW"/>
</dbReference>
<dbReference type="GO" id="GO:0006809">
    <property type="term" value="P:nitric oxide biosynthetic process"/>
    <property type="evidence" value="ECO:0007669"/>
    <property type="project" value="InterPro"/>
</dbReference>
<keyword evidence="6" id="KW-0479">Metal-binding</keyword>
<dbReference type="InterPro" id="IPR044940">
    <property type="entry name" value="NOS_dom_2"/>
</dbReference>
<dbReference type="SUPFAM" id="SSF56512">
    <property type="entry name" value="Nitric oxide (NO) synthase oxygenase domain"/>
    <property type="match status" value="1"/>
</dbReference>
<dbReference type="SUPFAM" id="SSF52218">
    <property type="entry name" value="Flavoproteins"/>
    <property type="match status" value="1"/>
</dbReference>
<keyword evidence="5" id="KW-0285">Flavoprotein</keyword>
<dbReference type="OMA" id="CRHIRYA"/>
<keyword evidence="4" id="KW-0349">Heme</keyword>
<dbReference type="InterPro" id="IPR029039">
    <property type="entry name" value="Flavoprotein-like_sf"/>
</dbReference>
<accession>N1PXR8</accession>
<dbReference type="SUPFAM" id="SSF52343">
    <property type="entry name" value="Ferredoxin reductase-like, C-terminal NADP-linked domain"/>
    <property type="match status" value="1"/>
</dbReference>
<dbReference type="eggNOG" id="KOG1158">
    <property type="taxonomic scope" value="Eukaryota"/>
</dbReference>
<evidence type="ECO:0000256" key="8">
    <source>
        <dbReference type="ARBA" id="ARBA00023002"/>
    </source>
</evidence>
<evidence type="ECO:0000256" key="2">
    <source>
        <dbReference type="ARBA" id="ARBA00006267"/>
    </source>
</evidence>
<dbReference type="InterPro" id="IPR050607">
    <property type="entry name" value="NOS"/>
</dbReference>
<dbReference type="GO" id="GO:0010181">
    <property type="term" value="F:FMN binding"/>
    <property type="evidence" value="ECO:0007669"/>
    <property type="project" value="InterPro"/>
</dbReference>
<feature type="region of interest" description="Disordered" evidence="10">
    <location>
        <begin position="20"/>
        <end position="102"/>
    </location>
</feature>
<name>N1PXR8_DOTSN</name>
<dbReference type="InterPro" id="IPR004030">
    <property type="entry name" value="NOS_N"/>
</dbReference>
<evidence type="ECO:0000256" key="1">
    <source>
        <dbReference type="ARBA" id="ARBA00001917"/>
    </source>
</evidence>
<evidence type="ECO:0000313" key="12">
    <source>
        <dbReference type="EMBL" id="EME47190.1"/>
    </source>
</evidence>
<dbReference type="HOGENOM" id="CLU_001570_16_1_1"/>
<evidence type="ECO:0000313" key="13">
    <source>
        <dbReference type="Proteomes" id="UP000016933"/>
    </source>
</evidence>
<dbReference type="InterPro" id="IPR044943">
    <property type="entry name" value="NOS_dom_1"/>
</dbReference>
<keyword evidence="8" id="KW-0560">Oxidoreductase</keyword>
<dbReference type="GO" id="GO:0004517">
    <property type="term" value="F:nitric-oxide synthase activity"/>
    <property type="evidence" value="ECO:0007669"/>
    <property type="project" value="UniProtKB-EC"/>
</dbReference>
<keyword evidence="7" id="KW-0112">Calmodulin-binding</keyword>
<feature type="domain" description="Flavodoxin-like" evidence="11">
    <location>
        <begin position="588"/>
        <end position="738"/>
    </location>
</feature>
<reference evidence="13" key="1">
    <citation type="journal article" date="2012" name="PLoS Genet.">
        <title>The genomes of the fungal plant pathogens Cladosporium fulvum and Dothistroma septosporum reveal adaptation to different hosts and lifestyles but also signatures of common ancestry.</title>
        <authorList>
            <person name="de Wit P.J.G.M."/>
            <person name="van der Burgt A."/>
            <person name="Oekmen B."/>
            <person name="Stergiopoulos I."/>
            <person name="Abd-Elsalam K.A."/>
            <person name="Aerts A.L."/>
            <person name="Bahkali A.H."/>
            <person name="Beenen H.G."/>
            <person name="Chettri P."/>
            <person name="Cox M.P."/>
            <person name="Datema E."/>
            <person name="de Vries R.P."/>
            <person name="Dhillon B."/>
            <person name="Ganley A.R."/>
            <person name="Griffiths S.A."/>
            <person name="Guo Y."/>
            <person name="Hamelin R.C."/>
            <person name="Henrissat B."/>
            <person name="Kabir M.S."/>
            <person name="Jashni M.K."/>
            <person name="Kema G."/>
            <person name="Klaubauf S."/>
            <person name="Lapidus A."/>
            <person name="Levasseur A."/>
            <person name="Lindquist E."/>
            <person name="Mehrabi R."/>
            <person name="Ohm R.A."/>
            <person name="Owen T.J."/>
            <person name="Salamov A."/>
            <person name="Schwelm A."/>
            <person name="Schijlen E."/>
            <person name="Sun H."/>
            <person name="van den Burg H.A."/>
            <person name="van Ham R.C.H.J."/>
            <person name="Zhang S."/>
            <person name="Goodwin S.B."/>
            <person name="Grigoriev I.V."/>
            <person name="Collemare J."/>
            <person name="Bradshaw R.E."/>
        </authorList>
    </citation>
    <scope>NUCLEOTIDE SEQUENCE [LARGE SCALE GENOMIC DNA]</scope>
    <source>
        <strain evidence="13">NZE10 / CBS 128990</strain>
    </source>
</reference>
<comment type="cofactor">
    <cofactor evidence="1">
        <name>FMN</name>
        <dbReference type="ChEBI" id="CHEBI:58210"/>
    </cofactor>
</comment>
<reference evidence="12 13" key="2">
    <citation type="journal article" date="2012" name="PLoS Pathog.">
        <title>Diverse lifestyles and strategies of plant pathogenesis encoded in the genomes of eighteen Dothideomycetes fungi.</title>
        <authorList>
            <person name="Ohm R.A."/>
            <person name="Feau N."/>
            <person name="Henrissat B."/>
            <person name="Schoch C.L."/>
            <person name="Horwitz B.A."/>
            <person name="Barry K.W."/>
            <person name="Condon B.J."/>
            <person name="Copeland A.C."/>
            <person name="Dhillon B."/>
            <person name="Glaser F."/>
            <person name="Hesse C.N."/>
            <person name="Kosti I."/>
            <person name="LaButti K."/>
            <person name="Lindquist E.A."/>
            <person name="Lucas S."/>
            <person name="Salamov A.A."/>
            <person name="Bradshaw R.E."/>
            <person name="Ciuffetti L."/>
            <person name="Hamelin R.C."/>
            <person name="Kema G.H.J."/>
            <person name="Lawrence C."/>
            <person name="Scott J.A."/>
            <person name="Spatafora J.W."/>
            <person name="Turgeon B.G."/>
            <person name="de Wit P.J.G.M."/>
            <person name="Zhong S."/>
            <person name="Goodwin S.B."/>
            <person name="Grigoriev I.V."/>
        </authorList>
    </citation>
    <scope>NUCLEOTIDE SEQUENCE [LARGE SCALE GENOMIC DNA]</scope>
    <source>
        <strain evidence="13">NZE10 / CBS 128990</strain>
    </source>
</reference>
<dbReference type="PANTHER" id="PTHR43410:SF1">
    <property type="entry name" value="NITRIC OXIDE SYNTHASE"/>
    <property type="match status" value="1"/>
</dbReference>
<dbReference type="InterPro" id="IPR044944">
    <property type="entry name" value="NOS_dom_3"/>
</dbReference>
<dbReference type="EMBL" id="KB446536">
    <property type="protein sequence ID" value="EME47190.1"/>
    <property type="molecule type" value="Genomic_DNA"/>
</dbReference>
<keyword evidence="5" id="KW-0288">FMN</keyword>
<dbReference type="OrthoDB" id="1856718at2759"/>
<dbReference type="Proteomes" id="UP000016933">
    <property type="component" value="Unassembled WGS sequence"/>
</dbReference>